<dbReference type="EMBL" id="SIJK02000026">
    <property type="protein sequence ID" value="MBP1466968.1"/>
    <property type="molecule type" value="Genomic_DNA"/>
</dbReference>
<organism evidence="3 4">
    <name type="scientific">Candidatus Chloroploca mongolica</name>
    <dbReference type="NCBI Taxonomy" id="2528176"/>
    <lineage>
        <taxon>Bacteria</taxon>
        <taxon>Bacillati</taxon>
        <taxon>Chloroflexota</taxon>
        <taxon>Chloroflexia</taxon>
        <taxon>Chloroflexales</taxon>
        <taxon>Chloroflexineae</taxon>
        <taxon>Oscillochloridaceae</taxon>
        <taxon>Candidatus Chloroploca</taxon>
    </lineage>
</organism>
<comment type="caution">
    <text evidence="3">The sequence shown here is derived from an EMBL/GenBank/DDBJ whole genome shotgun (WGS) entry which is preliminary data.</text>
</comment>
<feature type="transmembrane region" description="Helical" evidence="1">
    <location>
        <begin position="12"/>
        <end position="36"/>
    </location>
</feature>
<keyword evidence="1" id="KW-0472">Membrane</keyword>
<evidence type="ECO:0000256" key="1">
    <source>
        <dbReference type="SAM" id="Phobius"/>
    </source>
</evidence>
<feature type="transmembrane region" description="Helical" evidence="1">
    <location>
        <begin position="244"/>
        <end position="270"/>
    </location>
</feature>
<dbReference type="Pfam" id="PF07155">
    <property type="entry name" value="ECF-ribofla_trS"/>
    <property type="match status" value="1"/>
</dbReference>
<dbReference type="SMART" id="SM00304">
    <property type="entry name" value="HAMP"/>
    <property type="match status" value="1"/>
</dbReference>
<evidence type="ECO:0000313" key="3">
    <source>
        <dbReference type="EMBL" id="MBP1466968.1"/>
    </source>
</evidence>
<keyword evidence="1" id="KW-1133">Transmembrane helix</keyword>
<dbReference type="CDD" id="cd06225">
    <property type="entry name" value="HAMP"/>
    <property type="match status" value="1"/>
</dbReference>
<feature type="transmembrane region" description="Helical" evidence="1">
    <location>
        <begin position="48"/>
        <end position="69"/>
    </location>
</feature>
<gene>
    <name evidence="3" type="ORF">EYB53_014740</name>
</gene>
<dbReference type="Pfam" id="PF00672">
    <property type="entry name" value="HAMP"/>
    <property type="match status" value="1"/>
</dbReference>
<dbReference type="Gene3D" id="1.10.1760.20">
    <property type="match status" value="1"/>
</dbReference>
<feature type="transmembrane region" description="Helical" evidence="1">
    <location>
        <begin position="212"/>
        <end position="232"/>
    </location>
</feature>
<dbReference type="RefSeq" id="WP_135479203.1">
    <property type="nucleotide sequence ID" value="NZ_SIJK02000026.1"/>
</dbReference>
<evidence type="ECO:0000313" key="4">
    <source>
        <dbReference type="Proteomes" id="UP001193081"/>
    </source>
</evidence>
<protein>
    <submittedName>
        <fullName evidence="3">ECF transporter S component</fullName>
    </submittedName>
</protein>
<feature type="transmembrane region" description="Helical" evidence="1">
    <location>
        <begin position="172"/>
        <end position="191"/>
    </location>
</feature>
<proteinExistence type="predicted"/>
<keyword evidence="4" id="KW-1185">Reference proteome</keyword>
<dbReference type="PROSITE" id="PS50885">
    <property type="entry name" value="HAMP"/>
    <property type="match status" value="1"/>
</dbReference>
<reference evidence="3 4" key="1">
    <citation type="submission" date="2021-03" db="EMBL/GenBank/DDBJ databases">
        <authorList>
            <person name="Grouzdev D.S."/>
        </authorList>
    </citation>
    <scope>NUCLEOTIDE SEQUENCE [LARGE SCALE GENOMIC DNA]</scope>
    <source>
        <strain evidence="3 4">M50-1</strain>
    </source>
</reference>
<feature type="domain" description="HAMP" evidence="2">
    <location>
        <begin position="273"/>
        <end position="330"/>
    </location>
</feature>
<keyword evidence="1" id="KW-0812">Transmembrane</keyword>
<dbReference type="Gene3D" id="6.10.340.10">
    <property type="match status" value="1"/>
</dbReference>
<dbReference type="Proteomes" id="UP001193081">
    <property type="component" value="Unassembled WGS sequence"/>
</dbReference>
<dbReference type="InterPro" id="IPR003660">
    <property type="entry name" value="HAMP_dom"/>
</dbReference>
<sequence length="384" mass="42140">MDRPAIQPGWWFLVRMALLGAVLYAATSWVTVFATTSSSAIAGNLRPGVAIPIFFGFAFGPLVGFVVGFGGNLLADTLTGFVQFPLDASSPQALAASLQINWQVANGLLGLIPGFAVLRQWCYQTREGLLKALGLTSLAVVTAGLFAAVLDPFVFVYEDQTTIWQTVARDNLPLVLINWIYAAVIVPILLFNYAYRHLYGPAIFRAGLMQRVLLTVVISAAVPIIMLSLFLLEANARLNGGWAGAFGGVFFQLVITILMTTVFIITNAALMAQSMTRPLIELSEAARAMEKNTLTVAQAETLKAAAGDDEIAQLSRVFGTMAQEVIQREQELRKHVQELQIMIDEHKRTDQVKEIVETDFFRDLKQKAREMRERGKAQPASTNE</sequence>
<evidence type="ECO:0000259" key="2">
    <source>
        <dbReference type="PROSITE" id="PS50885"/>
    </source>
</evidence>
<name>A0ABS4DBY9_9CHLR</name>
<feature type="transmembrane region" description="Helical" evidence="1">
    <location>
        <begin position="130"/>
        <end position="150"/>
    </location>
</feature>
<accession>A0ABS4DBY9</accession>
<dbReference type="SUPFAM" id="SSF158472">
    <property type="entry name" value="HAMP domain-like"/>
    <property type="match status" value="1"/>
</dbReference>
<dbReference type="InterPro" id="IPR009825">
    <property type="entry name" value="ECF_substrate-spec-like"/>
</dbReference>